<evidence type="ECO:0000256" key="3">
    <source>
        <dbReference type="ARBA" id="ARBA00023157"/>
    </source>
</evidence>
<name>A0ABR1GA96_AURAN</name>
<dbReference type="EMBL" id="JBBJCI010000038">
    <property type="protein sequence ID" value="KAK7250176.1"/>
    <property type="molecule type" value="Genomic_DNA"/>
</dbReference>
<dbReference type="PROSITE" id="PS50026">
    <property type="entry name" value="EGF_3"/>
    <property type="match status" value="3"/>
</dbReference>
<keyword evidence="3 4" id="KW-1015">Disulfide bond</keyword>
<dbReference type="InterPro" id="IPR000742">
    <property type="entry name" value="EGF"/>
</dbReference>
<gene>
    <name evidence="7" type="ORF">SO694_00006689</name>
</gene>
<dbReference type="SMART" id="SM00181">
    <property type="entry name" value="EGF"/>
    <property type="match status" value="6"/>
</dbReference>
<dbReference type="Proteomes" id="UP001363151">
    <property type="component" value="Unassembled WGS sequence"/>
</dbReference>
<feature type="domain" description="EGF-like" evidence="6">
    <location>
        <begin position="371"/>
        <end position="414"/>
    </location>
</feature>
<evidence type="ECO:0000313" key="8">
    <source>
        <dbReference type="Proteomes" id="UP001363151"/>
    </source>
</evidence>
<evidence type="ECO:0000256" key="1">
    <source>
        <dbReference type="ARBA" id="ARBA00022536"/>
    </source>
</evidence>
<feature type="signal peptide" evidence="5">
    <location>
        <begin position="1"/>
        <end position="20"/>
    </location>
</feature>
<dbReference type="PROSITE" id="PS00022">
    <property type="entry name" value="EGF_1"/>
    <property type="match status" value="3"/>
</dbReference>
<keyword evidence="1 4" id="KW-0245">EGF-like domain</keyword>
<evidence type="ECO:0000256" key="2">
    <source>
        <dbReference type="ARBA" id="ARBA00022737"/>
    </source>
</evidence>
<keyword evidence="5" id="KW-0732">Signal</keyword>
<comment type="caution">
    <text evidence="4">Lacks conserved residue(s) required for the propagation of feature annotation.</text>
</comment>
<feature type="chain" id="PRO_5046105092" evidence="5">
    <location>
        <begin position="21"/>
        <end position="600"/>
    </location>
</feature>
<protein>
    <submittedName>
        <fullName evidence="7">Tenascin-like protein</fullName>
    </submittedName>
</protein>
<evidence type="ECO:0000256" key="5">
    <source>
        <dbReference type="SAM" id="SignalP"/>
    </source>
</evidence>
<dbReference type="PANTHER" id="PTHR11219">
    <property type="entry name" value="TENEURIN AND N-ACETYLGLUCOSAMINE-1-PHOSPHODIESTER ALPHA-N-ACETYLGLUCOSAMINIDASE"/>
    <property type="match status" value="1"/>
</dbReference>
<feature type="disulfide bond" evidence="4">
    <location>
        <begin position="29"/>
        <end position="39"/>
    </location>
</feature>
<keyword evidence="2" id="KW-0677">Repeat</keyword>
<feature type="domain" description="EGF-like" evidence="6">
    <location>
        <begin position="25"/>
        <end position="57"/>
    </location>
</feature>
<dbReference type="InterPro" id="IPR051216">
    <property type="entry name" value="Teneurin"/>
</dbReference>
<evidence type="ECO:0000259" key="6">
    <source>
        <dbReference type="PROSITE" id="PS50026"/>
    </source>
</evidence>
<accession>A0ABR1GA96</accession>
<proteinExistence type="predicted"/>
<dbReference type="PANTHER" id="PTHR11219:SF69">
    <property type="entry name" value="TENEURIN-A"/>
    <property type="match status" value="1"/>
</dbReference>
<comment type="caution">
    <text evidence="7">The sequence shown here is derived from an EMBL/GenBank/DDBJ whole genome shotgun (WGS) entry which is preliminary data.</text>
</comment>
<dbReference type="PROSITE" id="PS01186">
    <property type="entry name" value="EGF_2"/>
    <property type="match status" value="2"/>
</dbReference>
<keyword evidence="8" id="KW-1185">Reference proteome</keyword>
<evidence type="ECO:0000313" key="7">
    <source>
        <dbReference type="EMBL" id="KAK7250176.1"/>
    </source>
</evidence>
<dbReference type="Gene3D" id="2.10.25.10">
    <property type="entry name" value="Laminin"/>
    <property type="match status" value="2"/>
</dbReference>
<feature type="disulfide bond" evidence="4">
    <location>
        <begin position="461"/>
        <end position="470"/>
    </location>
</feature>
<feature type="domain" description="EGF-like" evidence="6">
    <location>
        <begin position="437"/>
        <end position="471"/>
    </location>
</feature>
<dbReference type="Gene3D" id="2.60.120.260">
    <property type="entry name" value="Galactose-binding domain-like"/>
    <property type="match status" value="1"/>
</dbReference>
<feature type="disulfide bond" evidence="4">
    <location>
        <begin position="47"/>
        <end position="56"/>
    </location>
</feature>
<evidence type="ECO:0000256" key="4">
    <source>
        <dbReference type="PROSITE-ProRule" id="PRU00076"/>
    </source>
</evidence>
<sequence length="600" mass="62889">MRPHRTAALLAACLFTGGLGQPGFINSPCANSCSGHGLCDVYHVCNCADTWTGADCSRRTCPVGRAWADEVSAIAASGVGHGAAECSRKGLCDRDATQARCVCQAGFEGAACERSSCGDACYGRGACVTLEYYASRGDPGAGEVYDYSGAWDAKMLRSCSCAAGFAAHDCSVWGCPTGDDPFTLEGNNEVQRVTCEGDRGTVVLAFRGASTKPIPWDATASDVRAALLQLPTLRTSAGDEAYVDEAGLLPEPLNRQLSGGAISVGVVGSVDVFCGHPAVVTEISFLQDFGDLPSLVPDVRDLGYTLYPTKVGKISVAEMTKGTKEDRECSGRGLCDTLTGRCGCDQDKWGSSDGYGGRGTRGDCGVAVDLPIEDCPGEIPCNGHGVCDDVVPGPGVEPTYACACQEGWTGADRRPAAVTTFERFGGRSWFGRPTATDEAHVTEVECSDKGTCLRDEGTCECAQGFAGSACEYLACPSDVLRPCNGHGECKTMAQLFEAAGRAPYRSDVNDPYTWDDDMVRGCHCDDGWAGYDCSLRTCLAGDDPLTAYVVDVKECSGRGLCDYEKGTCDCFDQFGASDGSGGKGPREDCGYVLPILPGVA</sequence>
<reference evidence="7 8" key="1">
    <citation type="submission" date="2024-03" db="EMBL/GenBank/DDBJ databases">
        <title>Aureococcus anophagefferens CCMP1851 and Kratosvirus quantuckense: Draft genome of a second virus-susceptible host strain in the model system.</title>
        <authorList>
            <person name="Chase E."/>
            <person name="Truchon A.R."/>
            <person name="Schepens W."/>
            <person name="Wilhelm S.W."/>
        </authorList>
    </citation>
    <scope>NUCLEOTIDE SEQUENCE [LARGE SCALE GENOMIC DNA]</scope>
    <source>
        <strain evidence="7 8">CCMP1851</strain>
    </source>
</reference>
<organism evidence="7 8">
    <name type="scientific">Aureococcus anophagefferens</name>
    <name type="common">Harmful bloom alga</name>
    <dbReference type="NCBI Taxonomy" id="44056"/>
    <lineage>
        <taxon>Eukaryota</taxon>
        <taxon>Sar</taxon>
        <taxon>Stramenopiles</taxon>
        <taxon>Ochrophyta</taxon>
        <taxon>Pelagophyceae</taxon>
        <taxon>Pelagomonadales</taxon>
        <taxon>Pelagomonadaceae</taxon>
        <taxon>Aureococcus</taxon>
    </lineage>
</organism>